<comment type="caution">
    <text evidence="1">The sequence shown here is derived from an EMBL/GenBank/DDBJ whole genome shotgun (WGS) entry which is preliminary data.</text>
</comment>
<evidence type="ECO:0000313" key="2">
    <source>
        <dbReference type="Proteomes" id="UP000572540"/>
    </source>
</evidence>
<dbReference type="Proteomes" id="UP000572540">
    <property type="component" value="Unassembled WGS sequence"/>
</dbReference>
<dbReference type="AlphaFoldDB" id="A0A7Y9WF91"/>
<dbReference type="RefSeq" id="WP_179704865.1">
    <property type="nucleotide sequence ID" value="NZ_JACCAU010000001.1"/>
</dbReference>
<dbReference type="EMBL" id="JACCAU010000001">
    <property type="protein sequence ID" value="NYH19769.1"/>
    <property type="molecule type" value="Genomic_DNA"/>
</dbReference>
<accession>A0A7Y9WF91</accession>
<proteinExistence type="predicted"/>
<name>A0A7Y9WF91_9BURK</name>
<organism evidence="1 2">
    <name type="scientific">Paraburkholderia bryophila</name>
    <dbReference type="NCBI Taxonomy" id="420952"/>
    <lineage>
        <taxon>Bacteria</taxon>
        <taxon>Pseudomonadati</taxon>
        <taxon>Pseudomonadota</taxon>
        <taxon>Betaproteobacteria</taxon>
        <taxon>Burkholderiales</taxon>
        <taxon>Burkholderiaceae</taxon>
        <taxon>Paraburkholderia</taxon>
    </lineage>
</organism>
<evidence type="ECO:0000313" key="1">
    <source>
        <dbReference type="EMBL" id="NYH19769.1"/>
    </source>
</evidence>
<reference evidence="1 2" key="1">
    <citation type="submission" date="2020-07" db="EMBL/GenBank/DDBJ databases">
        <title>Exploring microbial biodiversity for novel pathways involved in the catabolism of aromatic compounds derived from lignin.</title>
        <authorList>
            <person name="Elkins J."/>
        </authorList>
    </citation>
    <scope>NUCLEOTIDE SEQUENCE [LARGE SCALE GENOMIC DNA]</scope>
    <source>
        <strain evidence="1 2">H2C3B</strain>
    </source>
</reference>
<gene>
    <name evidence="1" type="ORF">GGD41_006997</name>
</gene>
<protein>
    <submittedName>
        <fullName evidence="1">Uncharacterized protein</fullName>
    </submittedName>
</protein>
<sequence length="50" mass="5499">MAGQLAGLQFFTASRIDPPNAETGVVFGRRSTLKKKTRDGFSINQRMALD</sequence>